<gene>
    <name evidence="2" type="ORF">GX51_07178</name>
</gene>
<dbReference type="EMBL" id="PDNC01000136">
    <property type="protein sequence ID" value="PGG97734.1"/>
    <property type="molecule type" value="Genomic_DNA"/>
</dbReference>
<dbReference type="GO" id="GO:0006974">
    <property type="term" value="P:DNA damage response"/>
    <property type="evidence" value="ECO:0007669"/>
    <property type="project" value="TreeGrafter"/>
</dbReference>
<dbReference type="Proteomes" id="UP000224080">
    <property type="component" value="Unassembled WGS sequence"/>
</dbReference>
<sequence>MAKPITISVIGHSEINRHPERAIVNFRVLRNGGDKTDVSNTVVQTVNTIQELLETHTPRLASGEATPEATITHWTMSTLNTTSYTDREEQKTVFEANTTISATFRDFDKLGDIAMTLSVMPNVSITSTRWMLTDATIASLISECRISAAHNAQVKARDYAKAFGYQDVEPLEISDSGYGTPSTSSASVMRSRKTMRPIKKQEQQLTFRPEEVSMSATVSIQFKVV</sequence>
<dbReference type="Gene3D" id="3.30.110.170">
    <property type="entry name" value="Protein of unknown function (DUF541), domain 1"/>
    <property type="match status" value="1"/>
</dbReference>
<accession>A0A2B7WM51</accession>
<dbReference type="PANTHER" id="PTHR34387">
    <property type="entry name" value="SLR1258 PROTEIN"/>
    <property type="match status" value="1"/>
</dbReference>
<feature type="compositionally biased region" description="Polar residues" evidence="1">
    <location>
        <begin position="177"/>
        <end position="188"/>
    </location>
</feature>
<dbReference type="InterPro" id="IPR052022">
    <property type="entry name" value="26kDa_periplasmic_antigen"/>
</dbReference>
<dbReference type="Pfam" id="PF04402">
    <property type="entry name" value="SIMPL"/>
    <property type="match status" value="1"/>
</dbReference>
<keyword evidence="3" id="KW-1185">Reference proteome</keyword>
<evidence type="ECO:0000256" key="1">
    <source>
        <dbReference type="SAM" id="MobiDB-lite"/>
    </source>
</evidence>
<name>A0A2B7WM51_9EURO</name>
<evidence type="ECO:0000313" key="2">
    <source>
        <dbReference type="EMBL" id="PGG97734.1"/>
    </source>
</evidence>
<protein>
    <recommendedName>
        <fullName evidence="4">SIMPL domain-containing protein</fullName>
    </recommendedName>
</protein>
<dbReference type="PANTHER" id="PTHR34387:SF2">
    <property type="entry name" value="SLR1258 PROTEIN"/>
    <property type="match status" value="1"/>
</dbReference>
<dbReference type="Gene3D" id="3.30.70.2970">
    <property type="entry name" value="Protein of unknown function (DUF541), domain 2"/>
    <property type="match status" value="1"/>
</dbReference>
<dbReference type="AlphaFoldDB" id="A0A2B7WM51"/>
<feature type="region of interest" description="Disordered" evidence="1">
    <location>
        <begin position="174"/>
        <end position="195"/>
    </location>
</feature>
<evidence type="ECO:0000313" key="3">
    <source>
        <dbReference type="Proteomes" id="UP000224080"/>
    </source>
</evidence>
<comment type="caution">
    <text evidence="2">The sequence shown here is derived from an EMBL/GenBank/DDBJ whole genome shotgun (WGS) entry which is preliminary data.</text>
</comment>
<organism evidence="2 3">
    <name type="scientific">Blastomyces parvus</name>
    <dbReference type="NCBI Taxonomy" id="2060905"/>
    <lineage>
        <taxon>Eukaryota</taxon>
        <taxon>Fungi</taxon>
        <taxon>Dikarya</taxon>
        <taxon>Ascomycota</taxon>
        <taxon>Pezizomycotina</taxon>
        <taxon>Eurotiomycetes</taxon>
        <taxon>Eurotiomycetidae</taxon>
        <taxon>Onygenales</taxon>
        <taxon>Ajellomycetaceae</taxon>
        <taxon>Blastomyces</taxon>
    </lineage>
</organism>
<dbReference type="InterPro" id="IPR007497">
    <property type="entry name" value="SIMPL/DUF541"/>
</dbReference>
<proteinExistence type="predicted"/>
<reference evidence="2 3" key="1">
    <citation type="submission" date="2017-10" db="EMBL/GenBank/DDBJ databases">
        <title>Comparative genomics in systemic dimorphic fungi from Ajellomycetaceae.</title>
        <authorList>
            <person name="Munoz J.F."/>
            <person name="Mcewen J.G."/>
            <person name="Clay O.K."/>
            <person name="Cuomo C.A."/>
        </authorList>
    </citation>
    <scope>NUCLEOTIDE SEQUENCE [LARGE SCALE GENOMIC DNA]</scope>
    <source>
        <strain evidence="2 3">UAMH130</strain>
    </source>
</reference>
<dbReference type="OrthoDB" id="3335918at2759"/>
<evidence type="ECO:0008006" key="4">
    <source>
        <dbReference type="Google" id="ProtNLM"/>
    </source>
</evidence>